<protein>
    <submittedName>
        <fullName evidence="2">TIR domain-containing protein</fullName>
    </submittedName>
</protein>
<proteinExistence type="predicted"/>
<feature type="domain" description="TIR" evidence="1">
    <location>
        <begin position="3"/>
        <end position="145"/>
    </location>
</feature>
<evidence type="ECO:0000259" key="1">
    <source>
        <dbReference type="PROSITE" id="PS50104"/>
    </source>
</evidence>
<keyword evidence="3" id="KW-1185">Reference proteome</keyword>
<dbReference type="GO" id="GO:0007165">
    <property type="term" value="P:signal transduction"/>
    <property type="evidence" value="ECO:0007669"/>
    <property type="project" value="InterPro"/>
</dbReference>
<dbReference type="PROSITE" id="PS50104">
    <property type="entry name" value="TIR"/>
    <property type="match status" value="1"/>
</dbReference>
<dbReference type="EMBL" id="FOHU01000011">
    <property type="protein sequence ID" value="SET45666.1"/>
    <property type="molecule type" value="Genomic_DNA"/>
</dbReference>
<gene>
    <name evidence="2" type="ORF">SAMN05660297_02452</name>
</gene>
<dbReference type="AlphaFoldDB" id="A0A1I0EJR8"/>
<sequence length="441" mass="52794">MGKKRKVFISYRRSGGQDVAAYIESELGRRYGVESYLDVEEIYTGNFSENIASAIKDCDLFLLIISEGSIKRFKDPEDISMEEVKLAMDLKKPILPINLIGEDLYTRDYKIDGLPKWVEELKKYNTKKYTHETKKHIISYIGETLLLQDSTRKDIMDIKELLKNILDKDSVGFLKYMNEININIYDLYYKQMSSEYDYNIDNVRRDLLSEIFNTSGLRWRYYDVDLSEIFPIILPLEVDLQKMREGHGLSSSISYELQRYEEPHNMFKEIDNIYSRYLALDEEIDYIKLIIEILLEEETEALEKLLYKKEIIKFPYESKNTLEFYKDFKNYLKEKYKDVLIYTRLSEEKKENIKNFYFLGRRENWGTRYKKRARKCLKRCELCIIDKNSCISNWILEDIIRIFHHILTTGQEDSLSIEQYCYTNRPDVKYGETWRYVKISS</sequence>
<evidence type="ECO:0000313" key="2">
    <source>
        <dbReference type="EMBL" id="SET45666.1"/>
    </source>
</evidence>
<dbReference type="InterPro" id="IPR035897">
    <property type="entry name" value="Toll_tir_struct_dom_sf"/>
</dbReference>
<dbReference type="Pfam" id="PF13676">
    <property type="entry name" value="TIR_2"/>
    <property type="match status" value="1"/>
</dbReference>
<organism evidence="2 3">
    <name type="scientific">Natronincola peptidivorans</name>
    <dbReference type="NCBI Taxonomy" id="426128"/>
    <lineage>
        <taxon>Bacteria</taxon>
        <taxon>Bacillati</taxon>
        <taxon>Bacillota</taxon>
        <taxon>Clostridia</taxon>
        <taxon>Peptostreptococcales</taxon>
        <taxon>Natronincolaceae</taxon>
        <taxon>Natronincola</taxon>
    </lineage>
</organism>
<evidence type="ECO:0000313" key="3">
    <source>
        <dbReference type="Proteomes" id="UP000199568"/>
    </source>
</evidence>
<dbReference type="Proteomes" id="UP000199568">
    <property type="component" value="Unassembled WGS sequence"/>
</dbReference>
<dbReference type="STRING" id="426128.SAMN05660297_02452"/>
<name>A0A1I0EJR8_9FIRM</name>
<dbReference type="OrthoDB" id="1987685at2"/>
<reference evidence="2 3" key="1">
    <citation type="submission" date="2016-10" db="EMBL/GenBank/DDBJ databases">
        <authorList>
            <person name="de Groot N.N."/>
        </authorList>
    </citation>
    <scope>NUCLEOTIDE SEQUENCE [LARGE SCALE GENOMIC DNA]</scope>
    <source>
        <strain evidence="2 3">DSM 18979</strain>
    </source>
</reference>
<accession>A0A1I0EJR8</accession>
<dbReference type="SUPFAM" id="SSF52200">
    <property type="entry name" value="Toll/Interleukin receptor TIR domain"/>
    <property type="match status" value="1"/>
</dbReference>
<dbReference type="Gene3D" id="3.40.50.10140">
    <property type="entry name" value="Toll/interleukin-1 receptor homology (TIR) domain"/>
    <property type="match status" value="1"/>
</dbReference>
<dbReference type="InterPro" id="IPR000157">
    <property type="entry name" value="TIR_dom"/>
</dbReference>
<dbReference type="RefSeq" id="WP_090444397.1">
    <property type="nucleotide sequence ID" value="NZ_FOHU01000011.1"/>
</dbReference>